<evidence type="ECO:0000313" key="2">
    <source>
        <dbReference type="EMBL" id="KHJ68432.1"/>
    </source>
</evidence>
<dbReference type="Proteomes" id="UP000030853">
    <property type="component" value="Unassembled WGS sequence"/>
</dbReference>
<sequence length="89" mass="9733">MSSMVMAQQLRARISIKNKIFALYLAALLLLALCPPLYLSVSGNSALFLGIPLPIIYWLAIAVFLGVGLWVMYLAECAFGEIPDDEEVA</sequence>
<keyword evidence="1" id="KW-0812">Transmembrane</keyword>
<reference evidence="2 3" key="1">
    <citation type="submission" date="2014-11" db="EMBL/GenBank/DDBJ databases">
        <title>Genome sequencing of Pantoea rodasii ND03.</title>
        <authorList>
            <person name="Muhamad Yunos N.Y."/>
            <person name="Chan K.-G."/>
        </authorList>
    </citation>
    <scope>NUCLEOTIDE SEQUENCE [LARGE SCALE GENOMIC DNA]</scope>
    <source>
        <strain evidence="2 3">ND03</strain>
    </source>
</reference>
<dbReference type="EMBL" id="JTJJ01000031">
    <property type="protein sequence ID" value="KHJ68432.1"/>
    <property type="molecule type" value="Genomic_DNA"/>
</dbReference>
<dbReference type="AlphaFoldDB" id="A0A0B1RB38"/>
<accession>A0A0B1RB38</accession>
<proteinExistence type="predicted"/>
<protein>
    <recommendedName>
        <fullName evidence="4">DUF3311 domain-containing protein</fullName>
    </recommendedName>
</protein>
<evidence type="ECO:0008006" key="4">
    <source>
        <dbReference type="Google" id="ProtNLM"/>
    </source>
</evidence>
<evidence type="ECO:0000313" key="3">
    <source>
        <dbReference type="Proteomes" id="UP000030853"/>
    </source>
</evidence>
<gene>
    <name evidence="2" type="ORF">QU24_08965</name>
</gene>
<keyword evidence="1" id="KW-0472">Membrane</keyword>
<name>A0A0B1RB38_9GAMM</name>
<feature type="transmembrane region" description="Helical" evidence="1">
    <location>
        <begin position="55"/>
        <end position="75"/>
    </location>
</feature>
<comment type="caution">
    <text evidence="2">The sequence shown here is derived from an EMBL/GenBank/DDBJ whole genome shotgun (WGS) entry which is preliminary data.</text>
</comment>
<organism evidence="2 3">
    <name type="scientific">Pantoea rodasii</name>
    <dbReference type="NCBI Taxonomy" id="1076549"/>
    <lineage>
        <taxon>Bacteria</taxon>
        <taxon>Pseudomonadati</taxon>
        <taxon>Pseudomonadota</taxon>
        <taxon>Gammaproteobacteria</taxon>
        <taxon>Enterobacterales</taxon>
        <taxon>Erwiniaceae</taxon>
        <taxon>Pantoea</taxon>
    </lineage>
</organism>
<dbReference type="RefSeq" id="WP_039330260.1">
    <property type="nucleotide sequence ID" value="NZ_JTJJ01000031.1"/>
</dbReference>
<keyword evidence="1" id="KW-1133">Transmembrane helix</keyword>
<evidence type="ECO:0000256" key="1">
    <source>
        <dbReference type="SAM" id="Phobius"/>
    </source>
</evidence>